<dbReference type="Proteomes" id="UP000268014">
    <property type="component" value="Unassembled WGS sequence"/>
</dbReference>
<organism evidence="3">
    <name type="scientific">Haemonchus placei</name>
    <name type="common">Barber's pole worm</name>
    <dbReference type="NCBI Taxonomy" id="6290"/>
    <lineage>
        <taxon>Eukaryota</taxon>
        <taxon>Metazoa</taxon>
        <taxon>Ecdysozoa</taxon>
        <taxon>Nematoda</taxon>
        <taxon>Chromadorea</taxon>
        <taxon>Rhabditida</taxon>
        <taxon>Rhabditina</taxon>
        <taxon>Rhabditomorpha</taxon>
        <taxon>Strongyloidea</taxon>
        <taxon>Trichostrongylidae</taxon>
        <taxon>Haemonchus</taxon>
    </lineage>
</organism>
<sequence length="50" mass="5710">MNLNLRDHSRQAQVAAREPSLFVLMKTVVFPLPSVQTPFRHVVENPPVEL</sequence>
<evidence type="ECO:0000313" key="3">
    <source>
        <dbReference type="WBParaSite" id="HPLM_0001957001-mRNA-1"/>
    </source>
</evidence>
<keyword evidence="2" id="KW-1185">Reference proteome</keyword>
<evidence type="ECO:0000313" key="1">
    <source>
        <dbReference type="EMBL" id="VDO77978.1"/>
    </source>
</evidence>
<dbReference type="WBParaSite" id="HPLM_0001957001-mRNA-1">
    <property type="protein sequence ID" value="HPLM_0001957001-mRNA-1"/>
    <property type="gene ID" value="HPLM_0001957001"/>
</dbReference>
<protein>
    <submittedName>
        <fullName evidence="1 3">Uncharacterized protein</fullName>
    </submittedName>
</protein>
<proteinExistence type="predicted"/>
<name>A0A0N4X5C8_HAEPC</name>
<dbReference type="EMBL" id="UZAF01021412">
    <property type="protein sequence ID" value="VDO77978.1"/>
    <property type="molecule type" value="Genomic_DNA"/>
</dbReference>
<gene>
    <name evidence="1" type="ORF">HPLM_LOCUS19562</name>
</gene>
<evidence type="ECO:0000313" key="2">
    <source>
        <dbReference type="Proteomes" id="UP000268014"/>
    </source>
</evidence>
<reference evidence="1 2" key="2">
    <citation type="submission" date="2018-11" db="EMBL/GenBank/DDBJ databases">
        <authorList>
            <consortium name="Pathogen Informatics"/>
        </authorList>
    </citation>
    <scope>NUCLEOTIDE SEQUENCE [LARGE SCALE GENOMIC DNA]</scope>
    <source>
        <strain evidence="1 2">MHpl1</strain>
    </source>
</reference>
<reference evidence="3" key="1">
    <citation type="submission" date="2017-02" db="UniProtKB">
        <authorList>
            <consortium name="WormBaseParasite"/>
        </authorList>
    </citation>
    <scope>IDENTIFICATION</scope>
</reference>
<accession>A0A0N4X5C8</accession>
<dbReference type="AlphaFoldDB" id="A0A0N4X5C8"/>